<name>A0A8J8NJQ0_HALGN</name>
<evidence type="ECO:0000313" key="5">
    <source>
        <dbReference type="EMBL" id="TNV75735.1"/>
    </source>
</evidence>
<proteinExistence type="inferred from homology"/>
<protein>
    <recommendedName>
        <fullName evidence="7">ATP-dependent protease subunit HslV</fullName>
    </recommendedName>
</protein>
<evidence type="ECO:0000256" key="4">
    <source>
        <dbReference type="ARBA" id="ARBA00022801"/>
    </source>
</evidence>
<comment type="caution">
    <text evidence="5">The sequence shown here is derived from an EMBL/GenBank/DDBJ whole genome shotgun (WGS) entry which is preliminary data.</text>
</comment>
<dbReference type="PANTHER" id="PTHR32194">
    <property type="entry name" value="METALLOPROTEASE TLDD"/>
    <property type="match status" value="1"/>
</dbReference>
<organism evidence="5 6">
    <name type="scientific">Halteria grandinella</name>
    <dbReference type="NCBI Taxonomy" id="5974"/>
    <lineage>
        <taxon>Eukaryota</taxon>
        <taxon>Sar</taxon>
        <taxon>Alveolata</taxon>
        <taxon>Ciliophora</taxon>
        <taxon>Intramacronucleata</taxon>
        <taxon>Spirotrichea</taxon>
        <taxon>Stichotrichia</taxon>
        <taxon>Sporadotrichida</taxon>
        <taxon>Halteriidae</taxon>
        <taxon>Halteria</taxon>
    </lineage>
</organism>
<accession>A0A8J8NJQ0</accession>
<dbReference type="GO" id="GO:0004298">
    <property type="term" value="F:threonine-type endopeptidase activity"/>
    <property type="evidence" value="ECO:0007669"/>
    <property type="project" value="UniProtKB-KW"/>
</dbReference>
<dbReference type="NCBIfam" id="TIGR03692">
    <property type="entry name" value="ATP_dep_HslV"/>
    <property type="match status" value="1"/>
</dbReference>
<gene>
    <name evidence="5" type="ORF">FGO68_gene9423</name>
</gene>
<dbReference type="Proteomes" id="UP000785679">
    <property type="component" value="Unassembled WGS sequence"/>
</dbReference>
<dbReference type="NCBIfam" id="NF003964">
    <property type="entry name" value="PRK05456.1"/>
    <property type="match status" value="1"/>
</dbReference>
<dbReference type="PANTHER" id="PTHR32194:SF7">
    <property type="entry name" value="ATP-DEPENDENT PROTEASE SUBUNIT HSLV"/>
    <property type="match status" value="1"/>
</dbReference>
<dbReference type="GO" id="GO:0005839">
    <property type="term" value="C:proteasome core complex"/>
    <property type="evidence" value="ECO:0007669"/>
    <property type="project" value="InterPro"/>
</dbReference>
<evidence type="ECO:0000313" key="6">
    <source>
        <dbReference type="Proteomes" id="UP000785679"/>
    </source>
</evidence>
<dbReference type="AlphaFoldDB" id="A0A8J8NJQ0"/>
<dbReference type="Gene3D" id="3.60.20.10">
    <property type="entry name" value="Glutamine Phosphoribosylpyrophosphate, subunit 1, domain 1"/>
    <property type="match status" value="1"/>
</dbReference>
<dbReference type="SUPFAM" id="SSF56235">
    <property type="entry name" value="N-terminal nucleophile aminohydrolases (Ntn hydrolases)"/>
    <property type="match status" value="1"/>
</dbReference>
<dbReference type="OrthoDB" id="276825at2759"/>
<keyword evidence="6" id="KW-1185">Reference proteome</keyword>
<dbReference type="Pfam" id="PF00227">
    <property type="entry name" value="Proteasome"/>
    <property type="match status" value="1"/>
</dbReference>
<sequence>MNTLYKGLLTRQFSERLQYHGTTILNVRKGNQVCMVGDGQISLGHTVFKQNAKKLRRIQDNVICGFAGSAADCLALLELLEKEFEKHPGQTLRACLSLAKQWRTNKMHQQLQADMLVSDKELTVLIDGSGNCIEIEKGVVAIGSGGLYAQAAAQALLDVEGLTAEQIARKAMNIAADLCVYTNHEHMVEVLESLEKDKAN</sequence>
<dbReference type="InterPro" id="IPR022281">
    <property type="entry name" value="ATP-dep_Prtase_HsIV_su"/>
</dbReference>
<dbReference type="EMBL" id="RRYP01014952">
    <property type="protein sequence ID" value="TNV75735.1"/>
    <property type="molecule type" value="Genomic_DNA"/>
</dbReference>
<evidence type="ECO:0000256" key="3">
    <source>
        <dbReference type="ARBA" id="ARBA00022698"/>
    </source>
</evidence>
<evidence type="ECO:0008006" key="7">
    <source>
        <dbReference type="Google" id="ProtNLM"/>
    </source>
</evidence>
<keyword evidence="4" id="KW-0378">Hydrolase</keyword>
<dbReference type="InterPro" id="IPR001353">
    <property type="entry name" value="Proteasome_sua/b"/>
</dbReference>
<dbReference type="InterPro" id="IPR023333">
    <property type="entry name" value="Proteasome_suB-type"/>
</dbReference>
<evidence type="ECO:0000256" key="2">
    <source>
        <dbReference type="ARBA" id="ARBA00022670"/>
    </source>
</evidence>
<keyword evidence="3" id="KW-0888">Threonine protease</keyword>
<evidence type="ECO:0000256" key="1">
    <source>
        <dbReference type="ARBA" id="ARBA00006053"/>
    </source>
</evidence>
<dbReference type="PROSITE" id="PS51476">
    <property type="entry name" value="PROTEASOME_BETA_2"/>
    <property type="match status" value="1"/>
</dbReference>
<keyword evidence="2" id="KW-0645">Protease</keyword>
<dbReference type="GO" id="GO:0009376">
    <property type="term" value="C:HslUV protease complex"/>
    <property type="evidence" value="ECO:0007669"/>
    <property type="project" value="InterPro"/>
</dbReference>
<comment type="similarity">
    <text evidence="1">Belongs to the peptidase T1B family. HslV subfamily.</text>
</comment>
<reference evidence="5" key="1">
    <citation type="submission" date="2019-06" db="EMBL/GenBank/DDBJ databases">
        <authorList>
            <person name="Zheng W."/>
        </authorList>
    </citation>
    <scope>NUCLEOTIDE SEQUENCE</scope>
    <source>
        <strain evidence="5">QDHG01</strain>
    </source>
</reference>
<dbReference type="GO" id="GO:0051603">
    <property type="term" value="P:proteolysis involved in protein catabolic process"/>
    <property type="evidence" value="ECO:0007669"/>
    <property type="project" value="InterPro"/>
</dbReference>
<dbReference type="InterPro" id="IPR029055">
    <property type="entry name" value="Ntn_hydrolases_N"/>
</dbReference>